<evidence type="ECO:0000259" key="1">
    <source>
        <dbReference type="Pfam" id="PF01243"/>
    </source>
</evidence>
<feature type="domain" description="Pyridoxamine 5'-phosphate oxidase N-terminal" evidence="1">
    <location>
        <begin position="7"/>
        <end position="143"/>
    </location>
</feature>
<dbReference type="AlphaFoldDB" id="A0A4R3NF89"/>
<dbReference type="InterPro" id="IPR012349">
    <property type="entry name" value="Split_barrel_FMN-bd"/>
</dbReference>
<reference evidence="2 3" key="1">
    <citation type="submission" date="2019-03" db="EMBL/GenBank/DDBJ databases">
        <title>Genomic analyses of the natural microbiome of Caenorhabditis elegans.</title>
        <authorList>
            <person name="Samuel B."/>
        </authorList>
    </citation>
    <scope>NUCLEOTIDE SEQUENCE [LARGE SCALE GENOMIC DNA]</scope>
    <source>
        <strain evidence="2 3">JUb102</strain>
    </source>
</reference>
<organism evidence="2 3">
    <name type="scientific">Providencia alcalifaciens</name>
    <dbReference type="NCBI Taxonomy" id="126385"/>
    <lineage>
        <taxon>Bacteria</taxon>
        <taxon>Pseudomonadati</taxon>
        <taxon>Pseudomonadota</taxon>
        <taxon>Gammaproteobacteria</taxon>
        <taxon>Enterobacterales</taxon>
        <taxon>Morganellaceae</taxon>
        <taxon>Providencia</taxon>
    </lineage>
</organism>
<dbReference type="EMBL" id="SMAS01000013">
    <property type="protein sequence ID" value="TCT29210.1"/>
    <property type="molecule type" value="Genomic_DNA"/>
</dbReference>
<evidence type="ECO:0000313" key="3">
    <source>
        <dbReference type="Proteomes" id="UP000295055"/>
    </source>
</evidence>
<dbReference type="OrthoDB" id="9788889at2"/>
<comment type="caution">
    <text evidence="2">The sequence shown here is derived from an EMBL/GenBank/DDBJ whole genome shotgun (WGS) entry which is preliminary data.</text>
</comment>
<name>A0A4R3NF89_9GAMM</name>
<dbReference type="Gene3D" id="2.30.110.10">
    <property type="entry name" value="Electron Transport, Fmn-binding Protein, Chain A"/>
    <property type="match status" value="1"/>
</dbReference>
<gene>
    <name evidence="2" type="ORF">EC835_11311</name>
</gene>
<protein>
    <submittedName>
        <fullName evidence="2">Pyridoxamine 5'-phosphate oxidase</fullName>
    </submittedName>
</protein>
<dbReference type="Pfam" id="PF01243">
    <property type="entry name" value="PNPOx_N"/>
    <property type="match status" value="1"/>
</dbReference>
<dbReference type="SUPFAM" id="SSF50475">
    <property type="entry name" value="FMN-binding split barrel"/>
    <property type="match status" value="1"/>
</dbReference>
<sequence>MSLKQRSLTLLHTTRFVTFATLSPENVPWATTVEPKILFNPLRFLWYSAHQSQHSQNIRHHAQVSGTLFNYHLPEFGSAGFDGAQFIGTARELSVDESAEAYREFHQHSLFDEAQNTLPSIALEQLQKGGHSRFYELIIEQWWLFDMEHWLANQESRRIPVPLSYLNDE</sequence>
<accession>A0A4R3NF89</accession>
<dbReference type="Proteomes" id="UP000295055">
    <property type="component" value="Unassembled WGS sequence"/>
</dbReference>
<evidence type="ECO:0000313" key="2">
    <source>
        <dbReference type="EMBL" id="TCT29210.1"/>
    </source>
</evidence>
<dbReference type="RefSeq" id="WP_132497208.1">
    <property type="nucleotide sequence ID" value="NZ_SMAS01000013.1"/>
</dbReference>
<proteinExistence type="predicted"/>
<dbReference type="InterPro" id="IPR011576">
    <property type="entry name" value="Pyridox_Oxase_N"/>
</dbReference>